<dbReference type="Gene3D" id="3.40.1410.10">
    <property type="entry name" value="Chorismate lyase-like"/>
    <property type="match status" value="1"/>
</dbReference>
<name>A0A3G3MGH2_9FLOR</name>
<keyword evidence="1" id="KW-0934">Plastid</keyword>
<protein>
    <recommendedName>
        <fullName evidence="2">Chorismate lyase</fullName>
    </recommendedName>
</protein>
<proteinExistence type="predicted"/>
<dbReference type="SUPFAM" id="SSF64288">
    <property type="entry name" value="Chorismate lyase-like"/>
    <property type="match status" value="1"/>
</dbReference>
<reference evidence="1" key="1">
    <citation type="journal article" date="2018" name="Genome Biol. Evol.">
        <title>Mitochondrial and Plastid Genomes from Coralline Red Algae Provide Insights into the Incongruent Evolutionary Histories of Organelles.</title>
        <authorList>
            <person name="Lee J."/>
            <person name="Song H.J."/>
            <person name="In Park S."/>
            <person name="Lee Y.M."/>
            <person name="Jeong S.Y."/>
            <person name="Oh Cho T."/>
            <person name="Kim J.H."/>
            <person name="Choi H.G."/>
            <person name="Choi C.G."/>
            <person name="Nelson W.A."/>
            <person name="Fredericq S."/>
            <person name="Bhattacharya D."/>
            <person name="Su Yoon H."/>
        </authorList>
    </citation>
    <scope>NUCLEOTIDE SEQUENCE</scope>
</reference>
<dbReference type="AlphaFoldDB" id="A0A3G3MGH2"/>
<dbReference type="InterPro" id="IPR002800">
    <property type="entry name" value="Rv2949c-like"/>
</dbReference>
<evidence type="ECO:0008006" key="2">
    <source>
        <dbReference type="Google" id="ProtNLM"/>
    </source>
</evidence>
<geneLocation type="plastid" evidence="1"/>
<dbReference type="EMBL" id="MH281627">
    <property type="protein sequence ID" value="AYR05927.1"/>
    <property type="molecule type" value="Genomic_DNA"/>
</dbReference>
<organism evidence="1">
    <name type="scientific">Lithothamnion sp</name>
    <dbReference type="NCBI Taxonomy" id="1940749"/>
    <lineage>
        <taxon>Eukaryota</taxon>
        <taxon>Rhodophyta</taxon>
        <taxon>Florideophyceae</taxon>
        <taxon>Corallinophycidae</taxon>
        <taxon>Hapalidiales</taxon>
        <taxon>Hapalidiaceae</taxon>
        <taxon>Melobesioideae</taxon>
        <taxon>Lithothamnion</taxon>
    </lineage>
</organism>
<dbReference type="Pfam" id="PF01947">
    <property type="entry name" value="Rv2949c-like"/>
    <property type="match status" value="1"/>
</dbReference>
<accession>A0A3G3MGH2</accession>
<dbReference type="InterPro" id="IPR028978">
    <property type="entry name" value="Chorismate_lyase_/UTRA_dom_sf"/>
</dbReference>
<evidence type="ECO:0000313" key="1">
    <source>
        <dbReference type="EMBL" id="AYR05927.1"/>
    </source>
</evidence>
<sequence>MVFYKFDVKHSYDTSQNFPLKWQLMLLSDGSFTQNLNSVIGQNININLIRQNLTKNNHIIRQVWIEDLYKNKMAFAESYWKKNDIKKSKLSHFKPIGKSMIKNELDISKKIHNINYGYNFFIEKTLEIKHPILSREYTIQYNNKPLTTIKEFFSPHLF</sequence>
<gene>
    <name evidence="1" type="primary">ycf21</name>
</gene>